<feature type="transmembrane region" description="Helical" evidence="9">
    <location>
        <begin position="302"/>
        <end position="321"/>
    </location>
</feature>
<evidence type="ECO:0000313" key="11">
    <source>
        <dbReference type="Proteomes" id="UP000320359"/>
    </source>
</evidence>
<dbReference type="Gene3D" id="1.20.1740.10">
    <property type="entry name" value="Amino acid/polyamine transporter I"/>
    <property type="match status" value="1"/>
</dbReference>
<dbReference type="GO" id="GO:0005886">
    <property type="term" value="C:plasma membrane"/>
    <property type="evidence" value="ECO:0007669"/>
    <property type="project" value="UniProtKB-SubCell"/>
</dbReference>
<feature type="transmembrane region" description="Helical" evidence="9">
    <location>
        <begin position="372"/>
        <end position="392"/>
    </location>
</feature>
<accession>A0A552X3W0</accession>
<comment type="subcellular location">
    <subcellularLocation>
        <location evidence="9">Cell inner membrane</location>
        <topology evidence="9">Multi-pass membrane protein</topology>
    </subcellularLocation>
    <subcellularLocation>
        <location evidence="1">Cell membrane</location>
        <topology evidence="1">Multi-pass membrane protein</topology>
    </subcellularLocation>
</comment>
<dbReference type="RefSeq" id="WP_143234141.1">
    <property type="nucleotide sequence ID" value="NZ_VJWL01000001.1"/>
</dbReference>
<comment type="similarity">
    <text evidence="2 9">Belongs to the alanine or glycine:cation symporter (AGCS) (TC 2.A.25) family.</text>
</comment>
<keyword evidence="8 9" id="KW-0472">Membrane</keyword>
<feature type="transmembrane region" description="Helical" evidence="9">
    <location>
        <begin position="12"/>
        <end position="31"/>
    </location>
</feature>
<evidence type="ECO:0000256" key="2">
    <source>
        <dbReference type="ARBA" id="ARBA00009261"/>
    </source>
</evidence>
<feature type="transmembrane region" description="Helical" evidence="9">
    <location>
        <begin position="190"/>
        <end position="208"/>
    </location>
</feature>
<keyword evidence="3 9" id="KW-0813">Transport</keyword>
<keyword evidence="7 9" id="KW-1133">Transmembrane helix</keyword>
<dbReference type="PANTHER" id="PTHR30330:SF7">
    <property type="entry name" value="SODIUM_PROTON-DEPENDENT ALANINE CARRIER PROTEIN YRBD-RELATED"/>
    <property type="match status" value="1"/>
</dbReference>
<dbReference type="EMBL" id="VJWL01000001">
    <property type="protein sequence ID" value="TRW49720.1"/>
    <property type="molecule type" value="Genomic_DNA"/>
</dbReference>
<comment type="caution">
    <text evidence="10">The sequence shown here is derived from an EMBL/GenBank/DDBJ whole genome shotgun (WGS) entry which is preliminary data.</text>
</comment>
<evidence type="ECO:0000313" key="10">
    <source>
        <dbReference type="EMBL" id="TRW49720.1"/>
    </source>
</evidence>
<keyword evidence="5 9" id="KW-0812">Transmembrane</keyword>
<evidence type="ECO:0000256" key="7">
    <source>
        <dbReference type="ARBA" id="ARBA00022989"/>
    </source>
</evidence>
<name>A0A552X3W0_9GAMM</name>
<feature type="transmembrane region" description="Helical" evidence="9">
    <location>
        <begin position="62"/>
        <end position="84"/>
    </location>
</feature>
<keyword evidence="11" id="KW-1185">Reference proteome</keyword>
<evidence type="ECO:0000256" key="4">
    <source>
        <dbReference type="ARBA" id="ARBA00022475"/>
    </source>
</evidence>
<feature type="transmembrane region" description="Helical" evidence="9">
    <location>
        <begin position="438"/>
        <end position="458"/>
    </location>
</feature>
<dbReference type="Proteomes" id="UP000320359">
    <property type="component" value="Unassembled WGS sequence"/>
</dbReference>
<gene>
    <name evidence="10" type="ORF">FM042_02360</name>
</gene>
<evidence type="ECO:0000256" key="3">
    <source>
        <dbReference type="ARBA" id="ARBA00022448"/>
    </source>
</evidence>
<dbReference type="InterPro" id="IPR001463">
    <property type="entry name" value="Na/Ala_symport"/>
</dbReference>
<protein>
    <submittedName>
        <fullName evidence="10">Alanine:cation symporter family protein</fullName>
    </submittedName>
</protein>
<dbReference type="NCBIfam" id="TIGR00835">
    <property type="entry name" value="agcS"/>
    <property type="match status" value="1"/>
</dbReference>
<organism evidence="10 11">
    <name type="scientific">Aliidiomarina halalkaliphila</name>
    <dbReference type="NCBI Taxonomy" id="2593535"/>
    <lineage>
        <taxon>Bacteria</taxon>
        <taxon>Pseudomonadati</taxon>
        <taxon>Pseudomonadota</taxon>
        <taxon>Gammaproteobacteria</taxon>
        <taxon>Alteromonadales</taxon>
        <taxon>Idiomarinaceae</taxon>
        <taxon>Aliidiomarina</taxon>
    </lineage>
</organism>
<dbReference type="AlphaFoldDB" id="A0A552X3W0"/>
<proteinExistence type="inferred from homology"/>
<feature type="transmembrane region" description="Helical" evidence="9">
    <location>
        <begin position="90"/>
        <end position="107"/>
    </location>
</feature>
<keyword evidence="9" id="KW-0997">Cell inner membrane</keyword>
<sequence length="517" mass="55357">MEALVNTVNNIVWSPALVVLCLAAGLFYSILTRFAQVRHFREMVRLLFSGNTSKQGISSFQALAVTLSGRVGVGNIAGVAAAIGFGGPGAVFWMWVVAFLGASTAFAESTLGQIYKVEDEGQYRGGPAYYFEKALGQKWLAILFAVSAIVACGIFLPGIQANAVGNAVTHVFGDGNMVTTDYGDVGSNKLIALAVILIVLGFIIFGGIKRIANFTQIVVPFMALAYIIMALVIVFLNFNQVPGIFAMIFTDAFTAQAGFGAAIGWGVRRGIYSNEAGQGTGPHASSAAEVDHPAQQGLVQAFSVYVDTLFVCTATALMILITQQFNIQTEDFNVVAGTGTMIVQNVDAATEVASPAFTQLALSSVFGDFGQGFVGIAIFFFAFTTILAYYYIAETNVSYLNRYFKGKISLNLVKFVIMFMVAYGTVNSSGYIWNLGDIGVGLMAWINILGILAIFFVAKPAMTCLRDYEAQKKAGGPITFDPEKLGIKKADFWVKRLARQRAEAAANVAAAEDKNNP</sequence>
<feature type="transmembrane region" description="Helical" evidence="9">
    <location>
        <begin position="412"/>
        <end position="432"/>
    </location>
</feature>
<dbReference type="GO" id="GO:0005283">
    <property type="term" value="F:amino acid:sodium symporter activity"/>
    <property type="evidence" value="ECO:0007669"/>
    <property type="project" value="InterPro"/>
</dbReference>
<reference evidence="10 11" key="1">
    <citation type="submission" date="2019-07" db="EMBL/GenBank/DDBJ databases">
        <authorList>
            <person name="Yang M."/>
            <person name="Zhao D."/>
            <person name="Xiang H."/>
        </authorList>
    </citation>
    <scope>NUCLEOTIDE SEQUENCE [LARGE SCALE GENOMIC DNA]</scope>
    <source>
        <strain evidence="10 11">IM1326</strain>
    </source>
</reference>
<dbReference type="FunFam" id="1.20.1740.10:FF:000004">
    <property type="entry name" value="Sodium:alanine symporter family protein"/>
    <property type="match status" value="1"/>
</dbReference>
<dbReference type="PROSITE" id="PS00873">
    <property type="entry name" value="NA_ALANINE_SYMP"/>
    <property type="match status" value="1"/>
</dbReference>
<feature type="transmembrane region" description="Helical" evidence="9">
    <location>
        <begin position="244"/>
        <end position="267"/>
    </location>
</feature>
<keyword evidence="6 9" id="KW-0769">Symport</keyword>
<evidence type="ECO:0000256" key="6">
    <source>
        <dbReference type="ARBA" id="ARBA00022847"/>
    </source>
</evidence>
<feature type="transmembrane region" description="Helical" evidence="9">
    <location>
        <begin position="139"/>
        <end position="159"/>
    </location>
</feature>
<feature type="transmembrane region" description="Helical" evidence="9">
    <location>
        <begin position="217"/>
        <end position="238"/>
    </location>
</feature>
<evidence type="ECO:0000256" key="9">
    <source>
        <dbReference type="RuleBase" id="RU363064"/>
    </source>
</evidence>
<dbReference type="PANTHER" id="PTHR30330">
    <property type="entry name" value="AGSS FAMILY TRANSPORTER, SODIUM-ALANINE"/>
    <property type="match status" value="1"/>
</dbReference>
<dbReference type="OrthoDB" id="9806926at2"/>
<evidence type="ECO:0000256" key="1">
    <source>
        <dbReference type="ARBA" id="ARBA00004651"/>
    </source>
</evidence>
<keyword evidence="4" id="KW-1003">Cell membrane</keyword>
<evidence type="ECO:0000256" key="8">
    <source>
        <dbReference type="ARBA" id="ARBA00023136"/>
    </source>
</evidence>
<dbReference type="PRINTS" id="PR00175">
    <property type="entry name" value="NAALASMPORT"/>
</dbReference>
<evidence type="ECO:0000256" key="5">
    <source>
        <dbReference type="ARBA" id="ARBA00022692"/>
    </source>
</evidence>
<dbReference type="Pfam" id="PF01235">
    <property type="entry name" value="Na_Ala_symp"/>
    <property type="match status" value="1"/>
</dbReference>